<keyword evidence="4" id="KW-0496">Mitochondrion</keyword>
<keyword evidence="2 4" id="KW-0689">Ribosomal protein</keyword>
<evidence type="ECO:0000256" key="3">
    <source>
        <dbReference type="ARBA" id="ARBA00023274"/>
    </source>
</evidence>
<dbReference type="EMBL" id="KJ867411">
    <property type="protein sequence ID" value="AIM52075.1"/>
    <property type="molecule type" value="Genomic_DNA"/>
</dbReference>
<geneLocation type="mitochondrion" evidence="4"/>
<reference evidence="4" key="1">
    <citation type="journal article" date="2014" name="Genome Biol. Evol.">
        <title>The mitochondrial genomes of the glaucophytes Gloeochaete wittrockiana and Cyanoptyche gloeocystis: multilocus phylogenetics suggests a monophyletic archaeplastida.</title>
        <authorList>
            <person name="Jackson C."/>
            <person name="Reyes-Prieto A."/>
        </authorList>
    </citation>
    <scope>NUCLEOTIDE SEQUENCE</scope>
    <source>
        <strain evidence="4">SAG 4.97</strain>
    </source>
</reference>
<sequence>MKFKHIINKKYRAIYNIYEIKINIIKSIMNNQKICYIDKYIILRNLKIKSNLKQKYILKTKIRNRCIITNRSKGIVNLLRISRITLRELVSNGFIANFLKSSW</sequence>
<evidence type="ECO:0000256" key="2">
    <source>
        <dbReference type="ARBA" id="ARBA00022980"/>
    </source>
</evidence>
<gene>
    <name evidence="4" type="primary">rps14</name>
</gene>
<evidence type="ECO:0000256" key="1">
    <source>
        <dbReference type="ARBA" id="ARBA00009083"/>
    </source>
</evidence>
<dbReference type="InterPro" id="IPR018271">
    <property type="entry name" value="Ribosomal_uS14_CS"/>
</dbReference>
<dbReference type="AlphaFoldDB" id="A0A096Y6W1"/>
<accession>A0A096Y6W1</accession>
<keyword evidence="3" id="KW-0687">Ribonucleoprotein</keyword>
<reference evidence="4" key="2">
    <citation type="submission" date="2014-05" db="EMBL/GenBank/DDBJ databases">
        <authorList>
            <person name="Jackson C.J."/>
            <person name="Reyes-Prieto A."/>
        </authorList>
    </citation>
    <scope>NUCLEOTIDE SEQUENCE</scope>
    <source>
        <strain evidence="4">SAG 4.97</strain>
    </source>
</reference>
<dbReference type="GO" id="GO:0003735">
    <property type="term" value="F:structural constituent of ribosome"/>
    <property type="evidence" value="ECO:0007669"/>
    <property type="project" value="InterPro"/>
</dbReference>
<dbReference type="Pfam" id="PF00253">
    <property type="entry name" value="Ribosomal_S14"/>
    <property type="match status" value="1"/>
</dbReference>
<dbReference type="RefSeq" id="YP_009092489.1">
    <property type="nucleotide sequence ID" value="NC_025294.1"/>
</dbReference>
<name>A0A096Y6W1_9EUKA</name>
<dbReference type="SUPFAM" id="SSF57716">
    <property type="entry name" value="Glucocorticoid receptor-like (DNA-binding domain)"/>
    <property type="match status" value="1"/>
</dbReference>
<organism evidence="4">
    <name type="scientific">Cyanoptyche gloeocystis</name>
    <dbReference type="NCBI Taxonomy" id="77922"/>
    <lineage>
        <taxon>Eukaryota</taxon>
        <taxon>Glaucocystophyceae</taxon>
        <taxon>Glaucocystophyceae incertae sedis</taxon>
        <taxon>Cyanoptyche</taxon>
    </lineage>
</organism>
<proteinExistence type="inferred from homology"/>
<dbReference type="InterPro" id="IPR001209">
    <property type="entry name" value="Ribosomal_uS14"/>
</dbReference>
<evidence type="ECO:0000313" key="4">
    <source>
        <dbReference type="EMBL" id="AIM52075.1"/>
    </source>
</evidence>
<dbReference type="GO" id="GO:0005840">
    <property type="term" value="C:ribosome"/>
    <property type="evidence" value="ECO:0007669"/>
    <property type="project" value="UniProtKB-KW"/>
</dbReference>
<dbReference type="GeneID" id="20832972"/>
<dbReference type="GO" id="GO:0006412">
    <property type="term" value="P:translation"/>
    <property type="evidence" value="ECO:0007669"/>
    <property type="project" value="InterPro"/>
</dbReference>
<dbReference type="Gene3D" id="1.10.287.1480">
    <property type="match status" value="1"/>
</dbReference>
<protein>
    <submittedName>
        <fullName evidence="4">Ribosomal protein S14</fullName>
    </submittedName>
</protein>
<comment type="similarity">
    <text evidence="1">Belongs to the universal ribosomal protein uS14 family.</text>
</comment>
<dbReference type="GO" id="GO:1990904">
    <property type="term" value="C:ribonucleoprotein complex"/>
    <property type="evidence" value="ECO:0007669"/>
    <property type="project" value="UniProtKB-KW"/>
</dbReference>
<dbReference type="PROSITE" id="PS00527">
    <property type="entry name" value="RIBOSOMAL_S14"/>
    <property type="match status" value="1"/>
</dbReference>